<name>A0A5A9XQX8_9BACT</name>
<dbReference type="EMBL" id="SRSD01000001">
    <property type="protein sequence ID" value="KAA0895456.1"/>
    <property type="molecule type" value="Genomic_DNA"/>
</dbReference>
<evidence type="ECO:0000256" key="1">
    <source>
        <dbReference type="SAM" id="Phobius"/>
    </source>
</evidence>
<evidence type="ECO:0000313" key="3">
    <source>
        <dbReference type="Proteomes" id="UP000324298"/>
    </source>
</evidence>
<keyword evidence="1" id="KW-1133">Transmembrane helix</keyword>
<dbReference type="RefSeq" id="WP_149306035.1">
    <property type="nucleotide sequence ID" value="NZ_SRSD01000001.1"/>
</dbReference>
<sequence length="189" mass="21457">MNSHRLGTIIKRRRQDVDAAKITLDLTSAEVPGQRATVISWHPLNIKINVQHPRLDWIERLMDNKFKHNEQAAFESNAKDYLVLIDDIALQAVAGLVEQQQQIQQRIRNATTSVIVLSTALYVWLPLLGIAVDTTGIITFFVMCLLIEKRKQGLLNMMKAQARNLPTRCRQFCDAYSTAHNNESALNHA</sequence>
<comment type="caution">
    <text evidence="2">The sequence shown here is derived from an EMBL/GenBank/DDBJ whole genome shotgun (WGS) entry which is preliminary data.</text>
</comment>
<proteinExistence type="predicted"/>
<dbReference type="Proteomes" id="UP000324298">
    <property type="component" value="Unassembled WGS sequence"/>
</dbReference>
<organism evidence="2 3">
    <name type="scientific">Oryzomonas rubra</name>
    <dbReference type="NCBI Taxonomy" id="2509454"/>
    <lineage>
        <taxon>Bacteria</taxon>
        <taxon>Pseudomonadati</taxon>
        <taxon>Thermodesulfobacteriota</taxon>
        <taxon>Desulfuromonadia</taxon>
        <taxon>Geobacterales</taxon>
        <taxon>Geobacteraceae</taxon>
        <taxon>Oryzomonas</taxon>
    </lineage>
</organism>
<gene>
    <name evidence="2" type="ORF">ET418_02750</name>
</gene>
<protein>
    <submittedName>
        <fullName evidence="2">Uncharacterized protein</fullName>
    </submittedName>
</protein>
<feature type="transmembrane region" description="Helical" evidence="1">
    <location>
        <begin position="121"/>
        <end position="147"/>
    </location>
</feature>
<dbReference type="AlphaFoldDB" id="A0A5A9XQX8"/>
<keyword evidence="1" id="KW-0472">Membrane</keyword>
<keyword evidence="1" id="KW-0812">Transmembrane</keyword>
<reference evidence="2 3" key="1">
    <citation type="submission" date="2019-04" db="EMBL/GenBank/DDBJ databases">
        <title>Geobacter ruber sp. nov., ferric-reducing bacteria isolated from paddy soil.</title>
        <authorList>
            <person name="Xu Z."/>
            <person name="Masuda Y."/>
            <person name="Itoh H."/>
            <person name="Senoo K."/>
        </authorList>
    </citation>
    <scope>NUCLEOTIDE SEQUENCE [LARGE SCALE GENOMIC DNA]</scope>
    <source>
        <strain evidence="2 3">Red88</strain>
    </source>
</reference>
<keyword evidence="3" id="KW-1185">Reference proteome</keyword>
<accession>A0A5A9XQX8</accession>
<evidence type="ECO:0000313" key="2">
    <source>
        <dbReference type="EMBL" id="KAA0895456.1"/>
    </source>
</evidence>